<comment type="similarity">
    <text evidence="1">Belongs to the UPF0213 family.</text>
</comment>
<dbReference type="PROSITE" id="PS50164">
    <property type="entry name" value="GIY_YIG"/>
    <property type="match status" value="1"/>
</dbReference>
<dbReference type="Gene3D" id="3.40.1440.10">
    <property type="entry name" value="GIY-YIG endonuclease"/>
    <property type="match status" value="1"/>
</dbReference>
<dbReference type="PANTHER" id="PTHR34477:SF1">
    <property type="entry name" value="UPF0213 PROTEIN YHBQ"/>
    <property type="match status" value="1"/>
</dbReference>
<protein>
    <submittedName>
        <fullName evidence="3">GIY-YIG nuclease family protein</fullName>
    </submittedName>
</protein>
<dbReference type="Pfam" id="PF01541">
    <property type="entry name" value="GIY-YIG"/>
    <property type="match status" value="1"/>
</dbReference>
<dbReference type="InterPro" id="IPR000305">
    <property type="entry name" value="GIY-YIG_endonuc"/>
</dbReference>
<reference evidence="3" key="2">
    <citation type="journal article" date="2021" name="Microbiome">
        <title>Successional dynamics and alternative stable states in a saline activated sludge microbial community over 9 years.</title>
        <authorList>
            <person name="Wang Y."/>
            <person name="Ye J."/>
            <person name="Ju F."/>
            <person name="Liu L."/>
            <person name="Boyd J.A."/>
            <person name="Deng Y."/>
            <person name="Parks D.H."/>
            <person name="Jiang X."/>
            <person name="Yin X."/>
            <person name="Woodcroft B.J."/>
            <person name="Tyson G.W."/>
            <person name="Hugenholtz P."/>
            <person name="Polz M.F."/>
            <person name="Zhang T."/>
        </authorList>
    </citation>
    <scope>NUCLEOTIDE SEQUENCE</scope>
    <source>
        <strain evidence="3">HKST-UBA13</strain>
    </source>
</reference>
<evidence type="ECO:0000313" key="3">
    <source>
        <dbReference type="EMBL" id="MCA9380794.1"/>
    </source>
</evidence>
<sequence>MIYTLYILKCKDKSLYTGITNNIEHRLKMHKSGKGSKYVRAHLPFKLVYSETLSSQSEALKREIEVKKLTRIEKLKLISTK</sequence>
<feature type="domain" description="GIY-YIG" evidence="2">
    <location>
        <begin position="1"/>
        <end position="76"/>
    </location>
</feature>
<dbReference type="AlphaFoldDB" id="A0A955L108"/>
<name>A0A955L108_9BACT</name>
<dbReference type="EMBL" id="JAGQLJ010000014">
    <property type="protein sequence ID" value="MCA9380794.1"/>
    <property type="molecule type" value="Genomic_DNA"/>
</dbReference>
<reference evidence="3" key="1">
    <citation type="submission" date="2020-04" db="EMBL/GenBank/DDBJ databases">
        <authorList>
            <person name="Zhang T."/>
        </authorList>
    </citation>
    <scope>NUCLEOTIDE SEQUENCE</scope>
    <source>
        <strain evidence="3">HKST-UBA13</strain>
    </source>
</reference>
<evidence type="ECO:0000313" key="4">
    <source>
        <dbReference type="Proteomes" id="UP000775877"/>
    </source>
</evidence>
<comment type="caution">
    <text evidence="3">The sequence shown here is derived from an EMBL/GenBank/DDBJ whole genome shotgun (WGS) entry which is preliminary data.</text>
</comment>
<dbReference type="SUPFAM" id="SSF82771">
    <property type="entry name" value="GIY-YIG endonuclease"/>
    <property type="match status" value="1"/>
</dbReference>
<evidence type="ECO:0000259" key="2">
    <source>
        <dbReference type="PROSITE" id="PS50164"/>
    </source>
</evidence>
<dbReference type="CDD" id="cd10456">
    <property type="entry name" value="GIY-YIG_UPF0213"/>
    <property type="match status" value="1"/>
</dbReference>
<dbReference type="Proteomes" id="UP000775877">
    <property type="component" value="Unassembled WGS sequence"/>
</dbReference>
<dbReference type="PANTHER" id="PTHR34477">
    <property type="entry name" value="UPF0213 PROTEIN YHBQ"/>
    <property type="match status" value="1"/>
</dbReference>
<organism evidence="3 4">
    <name type="scientific">Candidatus Dojkabacteria bacterium</name>
    <dbReference type="NCBI Taxonomy" id="2099670"/>
    <lineage>
        <taxon>Bacteria</taxon>
        <taxon>Candidatus Dojkabacteria</taxon>
    </lineage>
</organism>
<evidence type="ECO:0000256" key="1">
    <source>
        <dbReference type="ARBA" id="ARBA00007435"/>
    </source>
</evidence>
<dbReference type="InterPro" id="IPR050190">
    <property type="entry name" value="UPF0213_domain"/>
</dbReference>
<dbReference type="InterPro" id="IPR035901">
    <property type="entry name" value="GIY-YIG_endonuc_sf"/>
</dbReference>
<proteinExistence type="inferred from homology"/>
<gene>
    <name evidence="3" type="ORF">KC678_00845</name>
</gene>
<accession>A0A955L108</accession>